<accession>A0AAE3QB32</accession>
<organism evidence="1 2">
    <name type="scientific">Ferirhizobium litorale</name>
    <dbReference type="NCBI Taxonomy" id="2927786"/>
    <lineage>
        <taxon>Bacteria</taxon>
        <taxon>Pseudomonadati</taxon>
        <taxon>Pseudomonadota</taxon>
        <taxon>Alphaproteobacteria</taxon>
        <taxon>Hyphomicrobiales</taxon>
        <taxon>Rhizobiaceae</taxon>
        <taxon>Ferirhizobium</taxon>
    </lineage>
</organism>
<comment type="caution">
    <text evidence="1">The sequence shown here is derived from an EMBL/GenBank/DDBJ whole genome shotgun (WGS) entry which is preliminary data.</text>
</comment>
<dbReference type="RefSeq" id="WP_311794282.1">
    <property type="nucleotide sequence ID" value="NZ_JALDYZ010000002.1"/>
</dbReference>
<proteinExistence type="predicted"/>
<evidence type="ECO:0000313" key="1">
    <source>
        <dbReference type="EMBL" id="MDI7921745.1"/>
    </source>
</evidence>
<keyword evidence="2" id="KW-1185">Reference proteome</keyword>
<dbReference type="Proteomes" id="UP001161580">
    <property type="component" value="Unassembled WGS sequence"/>
</dbReference>
<protein>
    <submittedName>
        <fullName evidence="1">Uncharacterized protein</fullName>
    </submittedName>
</protein>
<dbReference type="AlphaFoldDB" id="A0AAE3QB32"/>
<dbReference type="EMBL" id="JALDYZ010000002">
    <property type="protein sequence ID" value="MDI7921745.1"/>
    <property type="molecule type" value="Genomic_DNA"/>
</dbReference>
<sequence length="211" mass="23297">MTMIEPPSNLSRSEKKAFRKHAKTLANAGVDVSLRADLIADFVRSDSRLQALREAEKAVEPASKLAASRATTTASAERRRLHELLYRGASTAPRTRAERVKKAIAASAGEIDKTEAHEAWRDVFWWRPRGKPKPTAQDWERVRANYPNPGMAPLVWWCAEEEAAWKGLVKASNGNPTREAVEALRARIGGFASDWLAPSAVNSQLPKGSCL</sequence>
<name>A0AAE3QB32_9HYPH</name>
<evidence type="ECO:0000313" key="2">
    <source>
        <dbReference type="Proteomes" id="UP001161580"/>
    </source>
</evidence>
<reference evidence="1" key="1">
    <citation type="submission" date="2022-03" db="EMBL/GenBank/DDBJ databases">
        <title>Fererhizobium litorale gen. nov., sp. nov., isolated from sandy sediments of the Sea of Japan seashore.</title>
        <authorList>
            <person name="Romanenko L."/>
            <person name="Kurilenko V."/>
            <person name="Otstavnykh N."/>
            <person name="Svetashev V."/>
            <person name="Tekutyeva L."/>
            <person name="Isaeva M."/>
            <person name="Mikhailov V."/>
        </authorList>
    </citation>
    <scope>NUCLEOTIDE SEQUENCE</scope>
    <source>
        <strain evidence="1">KMM 9576</strain>
    </source>
</reference>
<gene>
    <name evidence="1" type="ORF">MRS75_06550</name>
</gene>